<dbReference type="RefSeq" id="WP_126766910.1">
    <property type="nucleotide sequence ID" value="NZ_PIPJ01000003.1"/>
</dbReference>
<reference evidence="3" key="1">
    <citation type="journal article" date="2018" name="Front. Microbiol.">
        <title>Genome-Based Analysis Reveals the Taxonomy and Diversity of the Family Idiomarinaceae.</title>
        <authorList>
            <person name="Liu Y."/>
            <person name="Lai Q."/>
            <person name="Shao Z."/>
        </authorList>
    </citation>
    <scope>NUCLEOTIDE SEQUENCE [LARGE SCALE GENOMIC DNA]</scope>
    <source>
        <strain evidence="3">GBPy7</strain>
    </source>
</reference>
<evidence type="ECO:0000313" key="3">
    <source>
        <dbReference type="Proteomes" id="UP000288395"/>
    </source>
</evidence>
<keyword evidence="1" id="KW-0812">Transmembrane</keyword>
<evidence type="ECO:0000313" key="2">
    <source>
        <dbReference type="EMBL" id="RUO21241.1"/>
    </source>
</evidence>
<name>A0A432VX15_9GAMM</name>
<sequence length="228" mass="26029">MNKAYGRALQGLSKRSFGQAMVEFTLLISVLGMILLWALPELKGRLDKRYEAQQLLSLHLQQVPLREHAGLEHWQIDDYQREFNLEIGKEYQLTTAVSDDYAFAKGIRPLWKLLDWQEDFSLPLNTLHSAILQPKGDDSGHPPWLSYLRLSDGWAPRHLQDLIGRPQALTTSQYVKNLGFEHVQLLVSILPFAREFSPKQLRLGFVDADVVPSNALCEPRNHSNQGTC</sequence>
<protein>
    <submittedName>
        <fullName evidence="2">Uncharacterized protein</fullName>
    </submittedName>
</protein>
<dbReference type="Proteomes" id="UP000288395">
    <property type="component" value="Unassembled WGS sequence"/>
</dbReference>
<keyword evidence="3" id="KW-1185">Reference proteome</keyword>
<comment type="caution">
    <text evidence="2">The sequence shown here is derived from an EMBL/GenBank/DDBJ whole genome shotgun (WGS) entry which is preliminary data.</text>
</comment>
<evidence type="ECO:0000256" key="1">
    <source>
        <dbReference type="SAM" id="Phobius"/>
    </source>
</evidence>
<gene>
    <name evidence="2" type="ORF">CWE08_06575</name>
</gene>
<accession>A0A432VX15</accession>
<dbReference type="AlphaFoldDB" id="A0A432VX15"/>
<dbReference type="OrthoDB" id="6237642at2"/>
<feature type="transmembrane region" description="Helical" evidence="1">
    <location>
        <begin position="20"/>
        <end position="39"/>
    </location>
</feature>
<proteinExistence type="predicted"/>
<dbReference type="EMBL" id="PIPJ01000003">
    <property type="protein sequence ID" value="RUO21241.1"/>
    <property type="molecule type" value="Genomic_DNA"/>
</dbReference>
<keyword evidence="1" id="KW-0472">Membrane</keyword>
<keyword evidence="1" id="KW-1133">Transmembrane helix</keyword>
<organism evidence="2 3">
    <name type="scientific">Aliidiomarina iranensis</name>
    <dbReference type="NCBI Taxonomy" id="1434071"/>
    <lineage>
        <taxon>Bacteria</taxon>
        <taxon>Pseudomonadati</taxon>
        <taxon>Pseudomonadota</taxon>
        <taxon>Gammaproteobacteria</taxon>
        <taxon>Alteromonadales</taxon>
        <taxon>Idiomarinaceae</taxon>
        <taxon>Aliidiomarina</taxon>
    </lineage>
</organism>